<proteinExistence type="predicted"/>
<dbReference type="InterPro" id="IPR005143">
    <property type="entry name" value="TF_LuxR_autoind-bd_dom"/>
</dbReference>
<dbReference type="PANTHER" id="PTHR44688">
    <property type="entry name" value="DNA-BINDING TRANSCRIPTIONAL ACTIVATOR DEVR_DOSR"/>
    <property type="match status" value="1"/>
</dbReference>
<dbReference type="Proteomes" id="UP000677515">
    <property type="component" value="Chromosome"/>
</dbReference>
<evidence type="ECO:0000313" key="6">
    <source>
        <dbReference type="Proteomes" id="UP000677515"/>
    </source>
</evidence>
<dbReference type="EMBL" id="AP024329">
    <property type="protein sequence ID" value="BCQ33770.1"/>
    <property type="molecule type" value="Genomic_DNA"/>
</dbReference>
<dbReference type="Pfam" id="PF03472">
    <property type="entry name" value="Autoind_bind"/>
    <property type="match status" value="1"/>
</dbReference>
<name>A0ABN6DJJ3_ERWRD</name>
<feature type="domain" description="HTH luxR-type" evidence="4">
    <location>
        <begin position="173"/>
        <end position="238"/>
    </location>
</feature>
<dbReference type="Gene3D" id="1.10.10.10">
    <property type="entry name" value="Winged helix-like DNA-binding domain superfamily/Winged helix DNA-binding domain"/>
    <property type="match status" value="1"/>
</dbReference>
<dbReference type="PROSITE" id="PS00622">
    <property type="entry name" value="HTH_LUXR_1"/>
    <property type="match status" value="1"/>
</dbReference>
<dbReference type="Pfam" id="PF00196">
    <property type="entry name" value="GerE"/>
    <property type="match status" value="1"/>
</dbReference>
<dbReference type="Gene3D" id="3.30.450.80">
    <property type="entry name" value="Transcription factor LuxR-like, autoinducer-binding domain"/>
    <property type="match status" value="1"/>
</dbReference>
<reference evidence="5 6" key="1">
    <citation type="submission" date="2021-01" db="EMBL/GenBank/DDBJ databases">
        <title>Complete genome sequence of Erwinia rhapontici MAFF 311153.</title>
        <authorList>
            <person name="Morohoshi T."/>
            <person name="Someya N."/>
        </authorList>
    </citation>
    <scope>NUCLEOTIDE SEQUENCE [LARGE SCALE GENOMIC DNA]</scope>
    <source>
        <strain evidence="5 6">MAFF 311153</strain>
    </source>
</reference>
<evidence type="ECO:0000313" key="5">
    <source>
        <dbReference type="EMBL" id="BCQ33770.1"/>
    </source>
</evidence>
<dbReference type="SMART" id="SM00421">
    <property type="entry name" value="HTH_LUXR"/>
    <property type="match status" value="1"/>
</dbReference>
<dbReference type="InterPro" id="IPR000792">
    <property type="entry name" value="Tscrpt_reg_LuxR_C"/>
</dbReference>
<dbReference type="InterPro" id="IPR036388">
    <property type="entry name" value="WH-like_DNA-bd_sf"/>
</dbReference>
<protein>
    <submittedName>
        <fullName evidence="5">LuxR family transcriptional regulator</fullName>
    </submittedName>
</protein>
<dbReference type="PROSITE" id="PS50043">
    <property type="entry name" value="HTH_LUXR_2"/>
    <property type="match status" value="1"/>
</dbReference>
<accession>A0ABN6DJJ3</accession>
<gene>
    <name evidence="5" type="primary">eraR1</name>
    <name evidence="5" type="ORF">ERHA53_11130</name>
</gene>
<dbReference type="PRINTS" id="PR00038">
    <property type="entry name" value="HTHLUXR"/>
</dbReference>
<evidence type="ECO:0000256" key="3">
    <source>
        <dbReference type="ARBA" id="ARBA00023163"/>
    </source>
</evidence>
<dbReference type="CDD" id="cd06170">
    <property type="entry name" value="LuxR_C_like"/>
    <property type="match status" value="1"/>
</dbReference>
<keyword evidence="6" id="KW-1185">Reference proteome</keyword>
<keyword evidence="1" id="KW-0805">Transcription regulation</keyword>
<dbReference type="InterPro" id="IPR036693">
    <property type="entry name" value="TF_LuxR_autoind-bd_dom_sf"/>
</dbReference>
<evidence type="ECO:0000256" key="1">
    <source>
        <dbReference type="ARBA" id="ARBA00023015"/>
    </source>
</evidence>
<dbReference type="SUPFAM" id="SSF75516">
    <property type="entry name" value="Pheromone-binding domain of LuxR-like quorum-sensing transcription factors"/>
    <property type="match status" value="1"/>
</dbReference>
<dbReference type="PANTHER" id="PTHR44688:SF16">
    <property type="entry name" value="DNA-BINDING TRANSCRIPTIONAL ACTIVATOR DEVR_DOSR"/>
    <property type="match status" value="1"/>
</dbReference>
<keyword evidence="3" id="KW-0804">Transcription</keyword>
<evidence type="ECO:0000256" key="2">
    <source>
        <dbReference type="ARBA" id="ARBA00023125"/>
    </source>
</evidence>
<dbReference type="SUPFAM" id="SSF46894">
    <property type="entry name" value="C-terminal effector domain of the bipartite response regulators"/>
    <property type="match status" value="1"/>
</dbReference>
<evidence type="ECO:0000259" key="4">
    <source>
        <dbReference type="PROSITE" id="PS50043"/>
    </source>
</evidence>
<dbReference type="RefSeq" id="WP_159337490.1">
    <property type="nucleotide sequence ID" value="NZ_AP024329.1"/>
</dbReference>
<organism evidence="5 6">
    <name type="scientific">Erwinia rhapontici</name>
    <name type="common">Pectobacterium rhapontici</name>
    <dbReference type="NCBI Taxonomy" id="55212"/>
    <lineage>
        <taxon>Bacteria</taxon>
        <taxon>Pseudomonadati</taxon>
        <taxon>Pseudomonadota</taxon>
        <taxon>Gammaproteobacteria</taxon>
        <taxon>Enterobacterales</taxon>
        <taxon>Erwiniaceae</taxon>
        <taxon>Erwinia</taxon>
    </lineage>
</organism>
<sequence length="243" mass="28272">MTNIFTDNDTINNSIRSFLERKLKFYGDFRYAYLVMNKRNTAQVKIISSYPSEWVELYKTNKLQYIDPVIISALHKIMPFSWDENVKITTNGKLISIFNHSKKYNIINGYTFTLHDQHHNLAILSLIIDDQGDHGIEDMIESNKEKIQMLLIKSHDRMLTMYRSTSNKKSQKKPDTENTFSKRENDILYWSSMGKTYHDISLILNIKVGTVKFHMGNVVKKLGVLNAKHAIRLGIELDIITPP</sequence>
<dbReference type="InterPro" id="IPR016032">
    <property type="entry name" value="Sig_transdc_resp-reg_C-effctor"/>
</dbReference>
<keyword evidence="2" id="KW-0238">DNA-binding</keyword>